<protein>
    <recommendedName>
        <fullName evidence="1">F-box domain-containing protein</fullName>
    </recommendedName>
</protein>
<comment type="caution">
    <text evidence="2">The sequence shown here is derived from an EMBL/GenBank/DDBJ whole genome shotgun (WGS) entry which is preliminary data.</text>
</comment>
<dbReference type="SUPFAM" id="SSF82171">
    <property type="entry name" value="DPP6 N-terminal domain-like"/>
    <property type="match status" value="1"/>
</dbReference>
<sequence length="468" mass="52061">MLDYLPVELLLIVLRGSSITDIFNLSRTASFFRYISLTNRGLWIDASDCYRIRLPLGETLKTTDLTRILYDVARSVSILYKWQHRDLARPVSPIRTYEATRLYGLPSWSFWSPLRYAQRTFIGHFPPTFMNVLPGGRSFLFGSVAHLGIYDVQGEYGIALDVPFCGRFDPRPGDTTMTVDWDSVDNGAHIVVVVISKAFNQHHNVESYLSVFAVNHTLATTPSVHRTHIFPLPLDASAVSMKGSLVLVWSSNAFVIVDLKSSQSDWWLLDTDCNITAATIHSVERNTSIVVNSSKSGMRSVQSIEIPAIMPCGPFSIPVRFTPRTVYVLPPPKSRYASHGALQSLGADGATLREVILSPDGRLVISSTSIDRDRGQHILGVDSTTSHIVRQPLSTLRASYHTLFAAVRQSTLALVREDDGCRVGGAEKFLELSLPAERMPIVGRTVAFDDVYGIVLTFEHGRLFVVQY</sequence>
<evidence type="ECO:0000313" key="2">
    <source>
        <dbReference type="EMBL" id="KAJ7029641.1"/>
    </source>
</evidence>
<proteinExistence type="predicted"/>
<dbReference type="EMBL" id="JARJCM010000099">
    <property type="protein sequence ID" value="KAJ7029641.1"/>
    <property type="molecule type" value="Genomic_DNA"/>
</dbReference>
<dbReference type="AlphaFoldDB" id="A0AAD6SKJ5"/>
<dbReference type="Proteomes" id="UP001218188">
    <property type="component" value="Unassembled WGS sequence"/>
</dbReference>
<keyword evidence="3" id="KW-1185">Reference proteome</keyword>
<feature type="domain" description="F-box" evidence="1">
    <location>
        <begin position="1"/>
        <end position="46"/>
    </location>
</feature>
<dbReference type="InterPro" id="IPR001810">
    <property type="entry name" value="F-box_dom"/>
</dbReference>
<accession>A0AAD6SKJ5</accession>
<evidence type="ECO:0000313" key="3">
    <source>
        <dbReference type="Proteomes" id="UP001218188"/>
    </source>
</evidence>
<name>A0AAD6SKJ5_9AGAR</name>
<reference evidence="2" key="1">
    <citation type="submission" date="2023-03" db="EMBL/GenBank/DDBJ databases">
        <title>Massive genome expansion in bonnet fungi (Mycena s.s.) driven by repeated elements and novel gene families across ecological guilds.</title>
        <authorList>
            <consortium name="Lawrence Berkeley National Laboratory"/>
            <person name="Harder C.B."/>
            <person name="Miyauchi S."/>
            <person name="Viragh M."/>
            <person name="Kuo A."/>
            <person name="Thoen E."/>
            <person name="Andreopoulos B."/>
            <person name="Lu D."/>
            <person name="Skrede I."/>
            <person name="Drula E."/>
            <person name="Henrissat B."/>
            <person name="Morin E."/>
            <person name="Kohler A."/>
            <person name="Barry K."/>
            <person name="LaButti K."/>
            <person name="Morin E."/>
            <person name="Salamov A."/>
            <person name="Lipzen A."/>
            <person name="Mereny Z."/>
            <person name="Hegedus B."/>
            <person name="Baldrian P."/>
            <person name="Stursova M."/>
            <person name="Weitz H."/>
            <person name="Taylor A."/>
            <person name="Grigoriev I.V."/>
            <person name="Nagy L.G."/>
            <person name="Martin F."/>
            <person name="Kauserud H."/>
        </authorList>
    </citation>
    <scope>NUCLEOTIDE SEQUENCE</scope>
    <source>
        <strain evidence="2">CBHHK200</strain>
    </source>
</reference>
<gene>
    <name evidence="2" type="ORF">C8F04DRAFT_1398304</name>
</gene>
<dbReference type="PROSITE" id="PS50181">
    <property type="entry name" value="FBOX"/>
    <property type="match status" value="1"/>
</dbReference>
<evidence type="ECO:0000259" key="1">
    <source>
        <dbReference type="PROSITE" id="PS50181"/>
    </source>
</evidence>
<organism evidence="2 3">
    <name type="scientific">Mycena alexandri</name>
    <dbReference type="NCBI Taxonomy" id="1745969"/>
    <lineage>
        <taxon>Eukaryota</taxon>
        <taxon>Fungi</taxon>
        <taxon>Dikarya</taxon>
        <taxon>Basidiomycota</taxon>
        <taxon>Agaricomycotina</taxon>
        <taxon>Agaricomycetes</taxon>
        <taxon>Agaricomycetidae</taxon>
        <taxon>Agaricales</taxon>
        <taxon>Marasmiineae</taxon>
        <taxon>Mycenaceae</taxon>
        <taxon>Mycena</taxon>
    </lineage>
</organism>